<dbReference type="SMART" id="SM00241">
    <property type="entry name" value="ZP"/>
    <property type="match status" value="1"/>
</dbReference>
<dbReference type="Pfam" id="PF25057">
    <property type="entry name" value="CUT_N"/>
    <property type="match status" value="1"/>
</dbReference>
<dbReference type="PANTHER" id="PTHR47327:SF2">
    <property type="entry name" value="FI18240P1-RELATED"/>
    <property type="match status" value="1"/>
</dbReference>
<evidence type="ECO:0000313" key="5">
    <source>
        <dbReference type="EMBL" id="SSX19292.1"/>
    </source>
</evidence>
<dbReference type="SUPFAM" id="SSF57414">
    <property type="entry name" value="Hairpin loop containing domain-like"/>
    <property type="match status" value="1"/>
</dbReference>
<dbReference type="Pfam" id="PF00024">
    <property type="entry name" value="PAN_1"/>
    <property type="match status" value="1"/>
</dbReference>
<sequence length="512" mass="57108">MDRVTLAGTSSFASSEGVDYLENNCAEEPRKLCEFKRLDGKILKTVDSVYQEIGSVDECRDLCLNSPYKCRSYDYGDTGEMVCRLSHHSRATLLEVSEPYLDVPEASTYELSSCYNVTIECKPTEMVTKFKTSRLFNGKVYAKGSPNSCALNVDNSLEFSLHMGYNDLECNIRQTSLGMYINDVVIQHHNTIVTSADLGLAVTCQFDLTNITVTNDHDMGVYGDLEPALYEDVVVDAPNVVMKITNRDGSEMMSSASVGDALALRFQIMDQNSPYEIFVRELVALDGADSGEITLIDSRGCPTDQFIMGPIYKSNARDDLKVLISHFDAFKFPSSEQVQFRALVTPCMPTCEPVQCDQNDITEGLKSIVSYGRRRRSVENGTDIHLRSRRETSRNIHEDMLLVQSIKITDKFGFEKQEGDLEVMKPSGTVFLAPDAQNYCVNGLGLVAAAAIFLLAQLAVIAIWTYMWQRRRKHSHFNETILTGAVPGPQIGGSRTDSMCKLYESGYQGRVF</sequence>
<dbReference type="PROSITE" id="PS50948">
    <property type="entry name" value="PAN"/>
    <property type="match status" value="1"/>
</dbReference>
<dbReference type="FunFam" id="3.50.4.10:FF:000009">
    <property type="entry name" value="GG11699"/>
    <property type="match status" value="1"/>
</dbReference>
<evidence type="ECO:0000259" key="3">
    <source>
        <dbReference type="PROSITE" id="PS51034"/>
    </source>
</evidence>
<dbReference type="InterPro" id="IPR056953">
    <property type="entry name" value="CUT_N"/>
</dbReference>
<keyword evidence="1" id="KW-1133">Transmembrane helix</keyword>
<dbReference type="CDD" id="cd01099">
    <property type="entry name" value="PAN_AP_HGF"/>
    <property type="match status" value="1"/>
</dbReference>
<dbReference type="InterPro" id="IPR052774">
    <property type="entry name" value="Celegans_DevNeuronal_Protein"/>
</dbReference>
<dbReference type="EMBL" id="UFQS01000065">
    <property type="protein sequence ID" value="SSW98906.1"/>
    <property type="molecule type" value="Genomic_DNA"/>
</dbReference>
<protein>
    <submittedName>
        <fullName evidence="5">CSON013241 protein</fullName>
    </submittedName>
</protein>
<gene>
    <name evidence="5" type="primary">CSON013241</name>
</gene>
<proteinExistence type="predicted"/>
<evidence type="ECO:0000313" key="4">
    <source>
        <dbReference type="EMBL" id="SSW98906.1"/>
    </source>
</evidence>
<dbReference type="PANTHER" id="PTHR47327">
    <property type="entry name" value="FI18240P1-RELATED"/>
    <property type="match status" value="1"/>
</dbReference>
<feature type="domain" description="Apple" evidence="2">
    <location>
        <begin position="33"/>
        <end position="114"/>
    </location>
</feature>
<evidence type="ECO:0000259" key="2">
    <source>
        <dbReference type="PROSITE" id="PS50948"/>
    </source>
</evidence>
<dbReference type="VEuPathDB" id="VectorBase:CSON013241"/>
<name>A0A336LMK2_CULSO</name>
<dbReference type="PROSITE" id="PS51034">
    <property type="entry name" value="ZP_2"/>
    <property type="match status" value="1"/>
</dbReference>
<organism evidence="5">
    <name type="scientific">Culicoides sonorensis</name>
    <name type="common">Biting midge</name>
    <dbReference type="NCBI Taxonomy" id="179676"/>
    <lineage>
        <taxon>Eukaryota</taxon>
        <taxon>Metazoa</taxon>
        <taxon>Ecdysozoa</taxon>
        <taxon>Arthropoda</taxon>
        <taxon>Hexapoda</taxon>
        <taxon>Insecta</taxon>
        <taxon>Pterygota</taxon>
        <taxon>Neoptera</taxon>
        <taxon>Endopterygota</taxon>
        <taxon>Diptera</taxon>
        <taxon>Nematocera</taxon>
        <taxon>Chironomoidea</taxon>
        <taxon>Ceratopogonidae</taxon>
        <taxon>Ceratopogoninae</taxon>
        <taxon>Culicoides</taxon>
        <taxon>Monoculicoides</taxon>
    </lineage>
</organism>
<accession>A0A336LMK2</accession>
<dbReference type="InterPro" id="IPR003609">
    <property type="entry name" value="Pan_app"/>
</dbReference>
<feature type="domain" description="ZP" evidence="3">
    <location>
        <begin position="120"/>
        <end position="363"/>
    </location>
</feature>
<dbReference type="Gene3D" id="3.50.4.10">
    <property type="entry name" value="Hepatocyte Growth Factor"/>
    <property type="match status" value="1"/>
</dbReference>
<feature type="transmembrane region" description="Helical" evidence="1">
    <location>
        <begin position="444"/>
        <end position="467"/>
    </location>
</feature>
<keyword evidence="1" id="KW-0812">Transmembrane</keyword>
<reference evidence="4" key="1">
    <citation type="submission" date="2018-04" db="EMBL/GenBank/DDBJ databases">
        <authorList>
            <person name="Go L.Y."/>
            <person name="Mitchell J.A."/>
        </authorList>
    </citation>
    <scope>NUCLEOTIDE SEQUENCE</scope>
    <source>
        <tissue evidence="4">Whole organism</tissue>
    </source>
</reference>
<reference evidence="5" key="2">
    <citation type="submission" date="2018-07" db="EMBL/GenBank/DDBJ databases">
        <authorList>
            <person name="Quirk P.G."/>
            <person name="Krulwich T.A."/>
        </authorList>
    </citation>
    <scope>NUCLEOTIDE SEQUENCE</scope>
</reference>
<keyword evidence="1" id="KW-0472">Membrane</keyword>
<dbReference type="GO" id="GO:0009653">
    <property type="term" value="P:anatomical structure morphogenesis"/>
    <property type="evidence" value="ECO:0007669"/>
    <property type="project" value="TreeGrafter"/>
</dbReference>
<evidence type="ECO:0000256" key="1">
    <source>
        <dbReference type="SAM" id="Phobius"/>
    </source>
</evidence>
<dbReference type="EMBL" id="UFQT01000065">
    <property type="protein sequence ID" value="SSX19292.1"/>
    <property type="molecule type" value="Genomic_DNA"/>
</dbReference>
<dbReference type="SMART" id="SM00473">
    <property type="entry name" value="PAN_AP"/>
    <property type="match status" value="1"/>
</dbReference>
<dbReference type="AlphaFoldDB" id="A0A336LMK2"/>
<dbReference type="OMA" id="MENNCIE"/>
<dbReference type="InterPro" id="IPR001507">
    <property type="entry name" value="ZP_dom"/>
</dbReference>